<proteinExistence type="predicted"/>
<evidence type="ECO:0000313" key="1">
    <source>
        <dbReference type="EMBL" id="KAI4463148.1"/>
    </source>
</evidence>
<gene>
    <name evidence="1" type="ORF">MML48_4g00019538</name>
</gene>
<dbReference type="EMBL" id="CM043018">
    <property type="protein sequence ID" value="KAI4463148.1"/>
    <property type="molecule type" value="Genomic_DNA"/>
</dbReference>
<name>A0ACB9T8H2_HOLOL</name>
<reference evidence="1" key="1">
    <citation type="submission" date="2022-04" db="EMBL/GenBank/DDBJ databases">
        <title>Chromosome-scale genome assembly of Holotrichia oblita Faldermann.</title>
        <authorList>
            <person name="Rongchong L."/>
        </authorList>
    </citation>
    <scope>NUCLEOTIDE SEQUENCE</scope>
    <source>
        <strain evidence="1">81SQS9</strain>
    </source>
</reference>
<evidence type="ECO:0000313" key="2">
    <source>
        <dbReference type="Proteomes" id="UP001056778"/>
    </source>
</evidence>
<keyword evidence="2" id="KW-1185">Reference proteome</keyword>
<dbReference type="Proteomes" id="UP001056778">
    <property type="component" value="Chromosome 4"/>
</dbReference>
<protein>
    <submittedName>
        <fullName evidence="1">Guanylate cyclase soluble subunit beta-2</fullName>
    </submittedName>
</protein>
<organism evidence="1 2">
    <name type="scientific">Holotrichia oblita</name>
    <name type="common">Chafer beetle</name>
    <dbReference type="NCBI Taxonomy" id="644536"/>
    <lineage>
        <taxon>Eukaryota</taxon>
        <taxon>Metazoa</taxon>
        <taxon>Ecdysozoa</taxon>
        <taxon>Arthropoda</taxon>
        <taxon>Hexapoda</taxon>
        <taxon>Insecta</taxon>
        <taxon>Pterygota</taxon>
        <taxon>Neoptera</taxon>
        <taxon>Endopterygota</taxon>
        <taxon>Coleoptera</taxon>
        <taxon>Polyphaga</taxon>
        <taxon>Scarabaeiformia</taxon>
        <taxon>Scarabaeidae</taxon>
        <taxon>Melolonthinae</taxon>
        <taxon>Holotrichia</taxon>
    </lineage>
</organism>
<accession>A0ACB9T8H2</accession>
<comment type="caution">
    <text evidence="1">The sequence shown here is derived from an EMBL/GenBank/DDBJ whole genome shotgun (WGS) entry which is preliminary data.</text>
</comment>
<sequence length="155" mass="17115">MSATAPVTDSSTNNKQIQRITVVNGSAEKIKTLNNFNQQFQIPISYPDFKQYGRQTADLGQEYWLGKKDSSYSKTQFAAAKLLGVKPLVDTISENEKYGNEGGFQRYAATGFVNYIKALSNVINTIVELPFQKTERINRVGNAALDVLGSKIVGL</sequence>